<proteinExistence type="predicted"/>
<accession>A7F738</accession>
<dbReference type="RefSeq" id="XP_001585534.1">
    <property type="nucleotide sequence ID" value="XM_001585484.1"/>
</dbReference>
<organism evidence="1 2">
    <name type="scientific">Sclerotinia sclerotiorum (strain ATCC 18683 / 1980 / Ss-1)</name>
    <name type="common">White mold</name>
    <name type="synonym">Whetzelinia sclerotiorum</name>
    <dbReference type="NCBI Taxonomy" id="665079"/>
    <lineage>
        <taxon>Eukaryota</taxon>
        <taxon>Fungi</taxon>
        <taxon>Dikarya</taxon>
        <taxon>Ascomycota</taxon>
        <taxon>Pezizomycotina</taxon>
        <taxon>Leotiomycetes</taxon>
        <taxon>Helotiales</taxon>
        <taxon>Sclerotiniaceae</taxon>
        <taxon>Sclerotinia</taxon>
    </lineage>
</organism>
<protein>
    <submittedName>
        <fullName evidence="1">Uncharacterized protein</fullName>
    </submittedName>
</protein>
<dbReference type="InParanoid" id="A7F738"/>
<dbReference type="HOGENOM" id="CLU_2185535_0_0_1"/>
<reference evidence="2" key="1">
    <citation type="journal article" date="2011" name="PLoS Genet.">
        <title>Genomic analysis of the necrotrophic fungal pathogens Sclerotinia sclerotiorum and Botrytis cinerea.</title>
        <authorList>
            <person name="Amselem J."/>
            <person name="Cuomo C.A."/>
            <person name="van Kan J.A."/>
            <person name="Viaud M."/>
            <person name="Benito E.P."/>
            <person name="Couloux A."/>
            <person name="Coutinho P.M."/>
            <person name="de Vries R.P."/>
            <person name="Dyer P.S."/>
            <person name="Fillinger S."/>
            <person name="Fournier E."/>
            <person name="Gout L."/>
            <person name="Hahn M."/>
            <person name="Kohn L."/>
            <person name="Lapalu N."/>
            <person name="Plummer K.M."/>
            <person name="Pradier J.M."/>
            <person name="Quevillon E."/>
            <person name="Sharon A."/>
            <person name="Simon A."/>
            <person name="ten Have A."/>
            <person name="Tudzynski B."/>
            <person name="Tudzynski P."/>
            <person name="Wincker P."/>
            <person name="Andrew M."/>
            <person name="Anthouard V."/>
            <person name="Beever R.E."/>
            <person name="Beffa R."/>
            <person name="Benoit I."/>
            <person name="Bouzid O."/>
            <person name="Brault B."/>
            <person name="Chen Z."/>
            <person name="Choquer M."/>
            <person name="Collemare J."/>
            <person name="Cotton P."/>
            <person name="Danchin E.G."/>
            <person name="Da Silva C."/>
            <person name="Gautier A."/>
            <person name="Giraud C."/>
            <person name="Giraud T."/>
            <person name="Gonzalez C."/>
            <person name="Grossetete S."/>
            <person name="Guldener U."/>
            <person name="Henrissat B."/>
            <person name="Howlett B.J."/>
            <person name="Kodira C."/>
            <person name="Kretschmer M."/>
            <person name="Lappartient A."/>
            <person name="Leroch M."/>
            <person name="Levis C."/>
            <person name="Mauceli E."/>
            <person name="Neuveglise C."/>
            <person name="Oeser B."/>
            <person name="Pearson M."/>
            <person name="Poulain J."/>
            <person name="Poussereau N."/>
            <person name="Quesneville H."/>
            <person name="Rascle C."/>
            <person name="Schumacher J."/>
            <person name="Segurens B."/>
            <person name="Sexton A."/>
            <person name="Silva E."/>
            <person name="Sirven C."/>
            <person name="Soanes D.M."/>
            <person name="Talbot N.J."/>
            <person name="Templeton M."/>
            <person name="Yandava C."/>
            <person name="Yarden O."/>
            <person name="Zeng Q."/>
            <person name="Rollins J.A."/>
            <person name="Lebrun M.H."/>
            <person name="Dickman M."/>
        </authorList>
    </citation>
    <scope>NUCLEOTIDE SEQUENCE [LARGE SCALE GENOMIC DNA]</scope>
    <source>
        <strain evidence="2">ATCC 18683 / 1980 / Ss-1</strain>
    </source>
</reference>
<sequence>MIRRRDAKRTGSSAANYSSRRVVQKMYCALFCGEGQTSMFYSRRKIFVVLINDNSTAGILEIDLADVASGFMVTSSDNDRREVLVNEGNMSRWFFNHTWAAVRNVSVDR</sequence>
<dbReference type="AlphaFoldDB" id="A7F738"/>
<evidence type="ECO:0000313" key="2">
    <source>
        <dbReference type="Proteomes" id="UP000001312"/>
    </source>
</evidence>
<dbReference type="Proteomes" id="UP000001312">
    <property type="component" value="Unassembled WGS sequence"/>
</dbReference>
<dbReference type="EMBL" id="CH476645">
    <property type="protein sequence ID" value="EDN98559.1"/>
    <property type="molecule type" value="Genomic_DNA"/>
</dbReference>
<name>A7F738_SCLS1</name>
<keyword evidence="2" id="KW-1185">Reference proteome</keyword>
<evidence type="ECO:0000313" key="1">
    <source>
        <dbReference type="EMBL" id="EDN98559.1"/>
    </source>
</evidence>
<dbReference type="GeneID" id="5481647"/>
<gene>
    <name evidence="1" type="ORF">SS1G_13418</name>
</gene>
<dbReference type="KEGG" id="ssl:SS1G_13418"/>